<keyword evidence="2 11" id="KW-0813">Transport</keyword>
<proteinExistence type="inferred from homology"/>
<evidence type="ECO:0000256" key="12">
    <source>
        <dbReference type="SAM" id="Phobius"/>
    </source>
</evidence>
<keyword evidence="6" id="KW-0915">Sodium</keyword>
<dbReference type="InterPro" id="IPR001873">
    <property type="entry name" value="ENaC"/>
</dbReference>
<dbReference type="Gene3D" id="1.10.287.820">
    <property type="entry name" value="Acid-sensing ion channel domain"/>
    <property type="match status" value="1"/>
</dbReference>
<evidence type="ECO:0000313" key="14">
    <source>
        <dbReference type="EMBL" id="CAF3690376.1"/>
    </source>
</evidence>
<reference evidence="13" key="1">
    <citation type="submission" date="2021-02" db="EMBL/GenBank/DDBJ databases">
        <authorList>
            <person name="Nowell W R."/>
        </authorList>
    </citation>
    <scope>NUCLEOTIDE SEQUENCE</scope>
</reference>
<keyword evidence="3 11" id="KW-0894">Sodium channel</keyword>
<comment type="caution">
    <text evidence="13">The sequence shown here is derived from an EMBL/GenBank/DDBJ whole genome shotgun (WGS) entry which is preliminary data.</text>
</comment>
<gene>
    <name evidence="13" type="ORF">GPM918_LOCUS9042</name>
    <name evidence="14" type="ORF">SRO942_LOCUS9043</name>
</gene>
<dbReference type="EMBL" id="CAJOBC010001640">
    <property type="protein sequence ID" value="CAF3690376.1"/>
    <property type="molecule type" value="Genomic_DNA"/>
</dbReference>
<dbReference type="Gene3D" id="1.10.287.770">
    <property type="entry name" value="YojJ-like"/>
    <property type="match status" value="1"/>
</dbReference>
<dbReference type="GO" id="GO:0015280">
    <property type="term" value="F:ligand-gated sodium channel activity"/>
    <property type="evidence" value="ECO:0007669"/>
    <property type="project" value="TreeGrafter"/>
</dbReference>
<feature type="transmembrane region" description="Helical" evidence="12">
    <location>
        <begin position="51"/>
        <end position="70"/>
    </location>
</feature>
<keyword evidence="9 11" id="KW-0739">Sodium transport</keyword>
<keyword evidence="10 11" id="KW-0407">Ion channel</keyword>
<dbReference type="GO" id="GO:0005886">
    <property type="term" value="C:plasma membrane"/>
    <property type="evidence" value="ECO:0007669"/>
    <property type="project" value="TreeGrafter"/>
</dbReference>
<dbReference type="EMBL" id="CAJNOQ010001640">
    <property type="protein sequence ID" value="CAF0908971.1"/>
    <property type="molecule type" value="Genomic_DNA"/>
</dbReference>
<evidence type="ECO:0000256" key="9">
    <source>
        <dbReference type="ARBA" id="ARBA00023201"/>
    </source>
</evidence>
<evidence type="ECO:0000256" key="3">
    <source>
        <dbReference type="ARBA" id="ARBA00022461"/>
    </source>
</evidence>
<sequence length="467" mass="53254">FYEPYKINMFNHDQAVKHANRSRQLIWREFLETSTIDGLKSIADARKITNCIFWLITFFVCVGAMVYFVVSSIIEYYGYETETQVSINIEYPMVFPAFSICNAVTLRADVVKKPFIDYLFNKSLISSNDYTQTLTESESRLINSFMIDLINSGVPYKDLKKYGFMLEDMLINCVLDLQLYTYNELSMPYINDQTGIVSIVHDNAQLPQIDTEGITLAPGMKHLITYEKKSSSFLGAPYTPCTSKSRADLTVLFHQYDAEYEYNQVLCLAACQQAYIYTQCNCTDPNNWNYHNILINNILLKSQICVTYSVCVIQAKGSFVKVESDYCSHCQQECSLITYTAQSSSFNAPRTYELDYIKKNIESKNVSLPMDWNISYSTYINNNYVAIKVIRLSNIVENYAQQPTITPTGIVSDIGGQTGLWLGASLLSIIEIVELIYRLLRRSCKQKTAVGDSLQLQMQDISQISGN</sequence>
<evidence type="ECO:0000313" key="13">
    <source>
        <dbReference type="EMBL" id="CAF0908971.1"/>
    </source>
</evidence>
<keyword evidence="7 11" id="KW-0406">Ion transport</keyword>
<dbReference type="PANTHER" id="PTHR11690">
    <property type="entry name" value="AMILORIDE-SENSITIVE SODIUM CHANNEL-RELATED"/>
    <property type="match status" value="1"/>
</dbReference>
<dbReference type="AlphaFoldDB" id="A0A814A786"/>
<evidence type="ECO:0000256" key="2">
    <source>
        <dbReference type="ARBA" id="ARBA00022448"/>
    </source>
</evidence>
<evidence type="ECO:0000256" key="10">
    <source>
        <dbReference type="ARBA" id="ARBA00023303"/>
    </source>
</evidence>
<evidence type="ECO:0000313" key="15">
    <source>
        <dbReference type="Proteomes" id="UP000663829"/>
    </source>
</evidence>
<dbReference type="OrthoDB" id="6021021at2759"/>
<evidence type="ECO:0000256" key="5">
    <source>
        <dbReference type="ARBA" id="ARBA00022989"/>
    </source>
</evidence>
<comment type="subcellular location">
    <subcellularLocation>
        <location evidence="1">Membrane</location>
        <topology evidence="1">Multi-pass membrane protein</topology>
    </subcellularLocation>
</comment>
<keyword evidence="15" id="KW-1185">Reference proteome</keyword>
<dbReference type="Proteomes" id="UP000663829">
    <property type="component" value="Unassembled WGS sequence"/>
</dbReference>
<dbReference type="Pfam" id="PF00858">
    <property type="entry name" value="ASC"/>
    <property type="match status" value="1"/>
</dbReference>
<dbReference type="PANTHER" id="PTHR11690:SF227">
    <property type="entry name" value="AMILORIDE-SENSITIVE SODIUM CHANNEL"/>
    <property type="match status" value="1"/>
</dbReference>
<keyword evidence="8 12" id="KW-0472">Membrane</keyword>
<dbReference type="Proteomes" id="UP000681722">
    <property type="component" value="Unassembled WGS sequence"/>
</dbReference>
<name>A0A814A786_9BILA</name>
<evidence type="ECO:0000256" key="6">
    <source>
        <dbReference type="ARBA" id="ARBA00023053"/>
    </source>
</evidence>
<comment type="similarity">
    <text evidence="11">Belongs to the amiloride-sensitive sodium channel (TC 1.A.6) family.</text>
</comment>
<evidence type="ECO:0000256" key="4">
    <source>
        <dbReference type="ARBA" id="ARBA00022692"/>
    </source>
</evidence>
<evidence type="ECO:0000256" key="7">
    <source>
        <dbReference type="ARBA" id="ARBA00023065"/>
    </source>
</evidence>
<accession>A0A814A786</accession>
<dbReference type="PRINTS" id="PR01078">
    <property type="entry name" value="AMINACHANNEL"/>
</dbReference>
<organism evidence="13 15">
    <name type="scientific">Didymodactylos carnosus</name>
    <dbReference type="NCBI Taxonomy" id="1234261"/>
    <lineage>
        <taxon>Eukaryota</taxon>
        <taxon>Metazoa</taxon>
        <taxon>Spiralia</taxon>
        <taxon>Gnathifera</taxon>
        <taxon>Rotifera</taxon>
        <taxon>Eurotatoria</taxon>
        <taxon>Bdelloidea</taxon>
        <taxon>Philodinida</taxon>
        <taxon>Philodinidae</taxon>
        <taxon>Didymodactylos</taxon>
    </lineage>
</organism>
<evidence type="ECO:0000256" key="1">
    <source>
        <dbReference type="ARBA" id="ARBA00004141"/>
    </source>
</evidence>
<evidence type="ECO:0000256" key="11">
    <source>
        <dbReference type="RuleBase" id="RU000679"/>
    </source>
</evidence>
<protein>
    <submittedName>
        <fullName evidence="13">Uncharacterized protein</fullName>
    </submittedName>
</protein>
<evidence type="ECO:0000256" key="8">
    <source>
        <dbReference type="ARBA" id="ARBA00023136"/>
    </source>
</evidence>
<keyword evidence="5 12" id="KW-1133">Transmembrane helix</keyword>
<feature type="non-terminal residue" evidence="13">
    <location>
        <position position="1"/>
    </location>
</feature>
<keyword evidence="4 11" id="KW-0812">Transmembrane</keyword>